<evidence type="ECO:0000259" key="2">
    <source>
        <dbReference type="Pfam" id="PF04905"/>
    </source>
</evidence>
<dbReference type="SUPFAM" id="SSF47769">
    <property type="entry name" value="SAM/Pointed domain"/>
    <property type="match status" value="1"/>
</dbReference>
<feature type="compositionally biased region" description="Acidic residues" evidence="1">
    <location>
        <begin position="343"/>
        <end position="355"/>
    </location>
</feature>
<evidence type="ECO:0000313" key="3">
    <source>
        <dbReference type="EMBL" id="KAJ7337855.1"/>
    </source>
</evidence>
<dbReference type="Proteomes" id="UP001163046">
    <property type="component" value="Unassembled WGS sequence"/>
</dbReference>
<dbReference type="InterPro" id="IPR006989">
    <property type="entry name" value="NAB_co-repressor_dom"/>
</dbReference>
<comment type="caution">
    <text evidence="3">The sequence shown here is derived from an EMBL/GenBank/DDBJ whole genome shotgun (WGS) entry which is preliminary data.</text>
</comment>
<feature type="region of interest" description="Disordered" evidence="1">
    <location>
        <begin position="498"/>
        <end position="523"/>
    </location>
</feature>
<organism evidence="3 4">
    <name type="scientific">Desmophyllum pertusum</name>
    <dbReference type="NCBI Taxonomy" id="174260"/>
    <lineage>
        <taxon>Eukaryota</taxon>
        <taxon>Metazoa</taxon>
        <taxon>Cnidaria</taxon>
        <taxon>Anthozoa</taxon>
        <taxon>Hexacorallia</taxon>
        <taxon>Scleractinia</taxon>
        <taxon>Caryophylliina</taxon>
        <taxon>Caryophylliidae</taxon>
        <taxon>Desmophyllum</taxon>
    </lineage>
</organism>
<evidence type="ECO:0000313" key="4">
    <source>
        <dbReference type="Proteomes" id="UP001163046"/>
    </source>
</evidence>
<gene>
    <name evidence="3" type="ORF">OS493_008013</name>
</gene>
<dbReference type="GO" id="GO:0045892">
    <property type="term" value="P:negative regulation of DNA-templated transcription"/>
    <property type="evidence" value="ECO:0007669"/>
    <property type="project" value="InterPro"/>
</dbReference>
<feature type="compositionally biased region" description="Polar residues" evidence="1">
    <location>
        <begin position="455"/>
        <end position="467"/>
    </location>
</feature>
<dbReference type="GO" id="GO:0005634">
    <property type="term" value="C:nucleus"/>
    <property type="evidence" value="ECO:0007669"/>
    <property type="project" value="InterPro"/>
</dbReference>
<dbReference type="Pfam" id="PF04905">
    <property type="entry name" value="NCD2"/>
    <property type="match status" value="1"/>
</dbReference>
<keyword evidence="4" id="KW-1185">Reference proteome</keyword>
<feature type="compositionally biased region" description="Low complexity" evidence="1">
    <location>
        <begin position="331"/>
        <end position="342"/>
    </location>
</feature>
<dbReference type="Gene3D" id="1.20.120.2010">
    <property type="entry name" value="NAB conserved domain 2"/>
    <property type="match status" value="1"/>
</dbReference>
<dbReference type="OrthoDB" id="10067653at2759"/>
<sequence length="523" mass="58161">MRLIQNANIVPQIMDWREFFSKAGVDEDRGKEYTKKFEENRIQQKHLPQLNKELLKEVGITAIGDVMSIVSCAKQQVPVHVDENYLHQTRQPSDTNQGTRKMFGSKQKTLVFSTESGLEVGPSLSESGTTSTLNVTVDKEVLERESKIYGRSGTRSLSQYEETINRCALACCEEDASLLKDRKRLFTLAREKADSEGYQYKKQKSRSKVFGDEIENKVAAKRSKLVTEQRQQRTQEITEDIQSVSDTVKLLELQRGKFVTAERYLQAAEVVKQITECRAKKRKLQTELAKLQTADARSKKYQKRKSARKSEQTVATSTISFSKGAHVASKSGRSSGSTSTETESTETESGDADMQEDLRSENGSQEESASSPDATRMQTMERFAIGTSKRPHVASTSDRSSDSTSTETESGDVDMQEDLRSENCRQDQSTSSPNDRGRKQTTDMVAVRTSEGPIMSSTSGRPCETISTETKVGDVSVQENFHGGSEDCSASIPKCQQTGSLQTNQGQDDQSVDEVFSKAPQTV</sequence>
<proteinExistence type="predicted"/>
<feature type="compositionally biased region" description="Low complexity" evidence="1">
    <location>
        <begin position="395"/>
        <end position="408"/>
    </location>
</feature>
<feature type="compositionally biased region" description="Polar residues" evidence="1">
    <location>
        <begin position="498"/>
        <end position="509"/>
    </location>
</feature>
<dbReference type="InterPro" id="IPR038398">
    <property type="entry name" value="NCD2_sf"/>
</dbReference>
<name>A0A9W9YEZ5_9CNID</name>
<dbReference type="Pfam" id="PF18017">
    <property type="entry name" value="SAM_4"/>
    <property type="match status" value="1"/>
</dbReference>
<dbReference type="InterPro" id="IPR013761">
    <property type="entry name" value="SAM/pointed_sf"/>
</dbReference>
<feature type="region of interest" description="Disordered" evidence="1">
    <location>
        <begin position="293"/>
        <end position="467"/>
    </location>
</feature>
<protein>
    <recommendedName>
        <fullName evidence="2">NAB co-repressor domain-containing protein</fullName>
    </recommendedName>
</protein>
<evidence type="ECO:0000256" key="1">
    <source>
        <dbReference type="SAM" id="MobiDB-lite"/>
    </source>
</evidence>
<reference evidence="3" key="1">
    <citation type="submission" date="2023-01" db="EMBL/GenBank/DDBJ databases">
        <title>Genome assembly of the deep-sea coral Lophelia pertusa.</title>
        <authorList>
            <person name="Herrera S."/>
            <person name="Cordes E."/>
        </authorList>
    </citation>
    <scope>NUCLEOTIDE SEQUENCE</scope>
    <source>
        <strain evidence="3">USNM1676648</strain>
        <tissue evidence="3">Polyp</tissue>
    </source>
</reference>
<dbReference type="EMBL" id="MU827780">
    <property type="protein sequence ID" value="KAJ7337855.1"/>
    <property type="molecule type" value="Genomic_DNA"/>
</dbReference>
<dbReference type="AlphaFoldDB" id="A0A9W9YEZ5"/>
<feature type="compositionally biased region" description="Polar residues" evidence="1">
    <location>
        <begin position="361"/>
        <end position="378"/>
    </location>
</feature>
<feature type="compositionally biased region" description="Polar residues" evidence="1">
    <location>
        <begin position="312"/>
        <end position="321"/>
    </location>
</feature>
<accession>A0A9W9YEZ5</accession>
<dbReference type="Gene3D" id="1.10.150.50">
    <property type="entry name" value="Transcription Factor, Ets-1"/>
    <property type="match status" value="1"/>
</dbReference>
<feature type="domain" description="NAB co-repressor" evidence="2">
    <location>
        <begin position="142"/>
        <end position="206"/>
    </location>
</feature>